<organism evidence="2 3">
    <name type="scientific">Methylobacterium tarhaniae</name>
    <dbReference type="NCBI Taxonomy" id="1187852"/>
    <lineage>
        <taxon>Bacteria</taxon>
        <taxon>Pseudomonadati</taxon>
        <taxon>Pseudomonadota</taxon>
        <taxon>Alphaproteobacteria</taxon>
        <taxon>Hyphomicrobiales</taxon>
        <taxon>Methylobacteriaceae</taxon>
        <taxon>Methylobacterium</taxon>
    </lineage>
</organism>
<evidence type="ECO:0000313" key="2">
    <source>
        <dbReference type="EMBL" id="KMO33805.1"/>
    </source>
</evidence>
<keyword evidence="1" id="KW-0472">Membrane</keyword>
<dbReference type="Proteomes" id="UP000036449">
    <property type="component" value="Unassembled WGS sequence"/>
</dbReference>
<keyword evidence="3" id="KW-1185">Reference proteome</keyword>
<dbReference type="OrthoDB" id="7998806at2"/>
<proteinExistence type="predicted"/>
<keyword evidence="1" id="KW-0812">Transmembrane</keyword>
<gene>
    <name evidence="2" type="ORF">VQ03_24485</name>
</gene>
<protein>
    <submittedName>
        <fullName evidence="2">Uncharacterized protein</fullName>
    </submittedName>
</protein>
<dbReference type="EMBL" id="LABZ01000191">
    <property type="protein sequence ID" value="KMO33805.1"/>
    <property type="molecule type" value="Genomic_DNA"/>
</dbReference>
<feature type="transmembrane region" description="Helical" evidence="1">
    <location>
        <begin position="48"/>
        <end position="73"/>
    </location>
</feature>
<comment type="caution">
    <text evidence="2">The sequence shown here is derived from an EMBL/GenBank/DDBJ whole genome shotgun (WGS) entry which is preliminary data.</text>
</comment>
<dbReference type="AlphaFoldDB" id="A0A0J6SF11"/>
<keyword evidence="1" id="KW-1133">Transmembrane helix</keyword>
<dbReference type="RefSeq" id="WP_048453504.1">
    <property type="nucleotide sequence ID" value="NZ_JBNNPJ010000030.1"/>
</dbReference>
<dbReference type="PATRIC" id="fig|1187852.3.peg.2585"/>
<reference evidence="2 3" key="1">
    <citation type="submission" date="2015-03" db="EMBL/GenBank/DDBJ databases">
        <title>Genome sequencing of Methylobacterium tarhaniae DSM 25844.</title>
        <authorList>
            <person name="Chaudhry V."/>
            <person name="Patil P.B."/>
        </authorList>
    </citation>
    <scope>NUCLEOTIDE SEQUENCE [LARGE SCALE GENOMIC DNA]</scope>
    <source>
        <strain evidence="2 3">DSM 25844</strain>
    </source>
</reference>
<evidence type="ECO:0000313" key="3">
    <source>
        <dbReference type="Proteomes" id="UP000036449"/>
    </source>
</evidence>
<accession>A0A0J6SF11</accession>
<sequence>MLEALRNDQTRPAPIGRAFAAPEITESRIDESRAALRSRHEPADGGEALIVAALCLVIGGAILLVALQAICIVQNL</sequence>
<evidence type="ECO:0000256" key="1">
    <source>
        <dbReference type="SAM" id="Phobius"/>
    </source>
</evidence>
<name>A0A0J6SF11_9HYPH</name>